<proteinExistence type="predicted"/>
<name>K4F540_9CAUD</name>
<dbReference type="EMBL" id="JN882284">
    <property type="protein sequence ID" value="AFC21216.1"/>
    <property type="molecule type" value="Genomic_DNA"/>
</dbReference>
<dbReference type="GeneID" id="13993649"/>
<accession>K4F540</accession>
<keyword evidence="2" id="KW-1185">Reference proteome</keyword>
<sequence>MTRFVFWQCQEENMFASVHVVMYTTQNQTRQVLNTLAAISSKTNRRITDVMAFSDLLN</sequence>
<reference evidence="1 2" key="1">
    <citation type="journal article" date="2012" name="J. Virol.">
        <title>Genome Sequence of Cronobacter sakazakii Myovirus vB_CsaM_GAP31.</title>
        <authorList>
            <person name="Abbasifar R."/>
            <person name="Kropinski A.M."/>
            <person name="Sabour P.M."/>
            <person name="Ackermann H.W."/>
            <person name="Alanis Villa A."/>
            <person name="Abbasifar A."/>
            <person name="Griffiths M.W."/>
        </authorList>
    </citation>
    <scope>NUCLEOTIDE SEQUENCE [LARGE SCALE GENOMIC DNA]</scope>
</reference>
<dbReference type="RefSeq" id="YP_006986871.1">
    <property type="nucleotide sequence ID" value="NC_019400.1"/>
</dbReference>
<evidence type="ECO:0000313" key="2">
    <source>
        <dbReference type="Proteomes" id="UP000000458"/>
    </source>
</evidence>
<dbReference type="Proteomes" id="UP000000458">
    <property type="component" value="Segment"/>
</dbReference>
<protein>
    <submittedName>
        <fullName evidence="1">Uncharacterized protein</fullName>
    </submittedName>
</protein>
<evidence type="ECO:0000313" key="1">
    <source>
        <dbReference type="EMBL" id="AFC21216.1"/>
    </source>
</evidence>
<dbReference type="KEGG" id="vg:13993649"/>
<organism evidence="1 2">
    <name type="scientific">Cronobacter phage vB_CsaM_GAP31</name>
    <dbReference type="NCBI Taxonomy" id="1141135"/>
    <lineage>
        <taxon>Viruses</taxon>
        <taxon>Duplodnaviria</taxon>
        <taxon>Heunggongvirae</taxon>
        <taxon>Uroviricota</taxon>
        <taxon>Caudoviricetes</taxon>
        <taxon>Vequintavirinae</taxon>
        <taxon>Seunavirus</taxon>
        <taxon>Seunavirus GAP31</taxon>
    </lineage>
</organism>
<gene>
    <name evidence="1" type="ORF">GAP31_036A</name>
</gene>